<dbReference type="HAMAP" id="MF_00028">
    <property type="entry name" value="CobQ"/>
    <property type="match status" value="1"/>
</dbReference>
<dbReference type="InterPro" id="IPR033949">
    <property type="entry name" value="CobQ_GATase1"/>
</dbReference>
<name>A0A2K4XCE8_PSEVC</name>
<dbReference type="OrthoDB" id="9808302at2"/>
<proteinExistence type="inferred from homology"/>
<feature type="active site" evidence="7">
    <location>
        <position position="432"/>
    </location>
</feature>
<protein>
    <recommendedName>
        <fullName evidence="3 7">Cobyric acid synthase</fullName>
    </recommendedName>
</protein>
<feature type="domain" description="CobB/CobQ-like glutamine amidotransferase" evidence="9">
    <location>
        <begin position="249"/>
        <end position="438"/>
    </location>
</feature>
<dbReference type="Proteomes" id="UP000238288">
    <property type="component" value="Chromosome PCAR9a"/>
</dbReference>
<dbReference type="SUPFAM" id="SSF52540">
    <property type="entry name" value="P-loop containing nucleoside triphosphate hydrolases"/>
    <property type="match status" value="1"/>
</dbReference>
<evidence type="ECO:0000256" key="4">
    <source>
        <dbReference type="ARBA" id="ARBA00022573"/>
    </source>
</evidence>
<dbReference type="PANTHER" id="PTHR21343">
    <property type="entry name" value="DETHIOBIOTIN SYNTHETASE"/>
    <property type="match status" value="1"/>
</dbReference>
<evidence type="ECO:0000256" key="2">
    <source>
        <dbReference type="ARBA" id="ARBA00006205"/>
    </source>
</evidence>
<dbReference type="GeneID" id="93664692"/>
<evidence type="ECO:0000313" key="10">
    <source>
        <dbReference type="EMBL" id="MBE0380856.1"/>
    </source>
</evidence>
<organism evidence="11 12">
    <name type="scientific">Pseudoalteromonas carrageenovora IAM 12662</name>
    <dbReference type="NCBI Taxonomy" id="1314868"/>
    <lineage>
        <taxon>Bacteria</taxon>
        <taxon>Pseudomonadati</taxon>
        <taxon>Pseudomonadota</taxon>
        <taxon>Gammaproteobacteria</taxon>
        <taxon>Alteromonadales</taxon>
        <taxon>Pseudoalteromonadaceae</taxon>
        <taxon>Pseudoalteromonas</taxon>
    </lineage>
</organism>
<keyword evidence="4 7" id="KW-0169">Cobalamin biosynthesis</keyword>
<dbReference type="RefSeq" id="WP_104643299.1">
    <property type="nucleotide sequence ID" value="NZ_AQGW01000013.1"/>
</dbReference>
<dbReference type="InterPro" id="IPR004459">
    <property type="entry name" value="CobQ_synth"/>
</dbReference>
<dbReference type="AlphaFoldDB" id="A0A2K4XCE8"/>
<dbReference type="UniPathway" id="UPA00148"/>
<evidence type="ECO:0000256" key="3">
    <source>
        <dbReference type="ARBA" id="ARBA00019833"/>
    </source>
</evidence>
<evidence type="ECO:0000313" key="11">
    <source>
        <dbReference type="EMBL" id="SOU41993.1"/>
    </source>
</evidence>
<feature type="active site" description="Nucleophile" evidence="7">
    <location>
        <position position="328"/>
    </location>
</feature>
<keyword evidence="13" id="KW-1185">Reference proteome</keyword>
<dbReference type="InterPro" id="IPR011698">
    <property type="entry name" value="GATase_3"/>
</dbReference>
<dbReference type="InterPro" id="IPR027417">
    <property type="entry name" value="P-loop_NTPase"/>
</dbReference>
<dbReference type="Pfam" id="PF01656">
    <property type="entry name" value="CbiA"/>
    <property type="match status" value="1"/>
</dbReference>
<dbReference type="CDD" id="cd05389">
    <property type="entry name" value="CobQ_N"/>
    <property type="match status" value="1"/>
</dbReference>
<dbReference type="EMBL" id="LT965928">
    <property type="protein sequence ID" value="SOU41993.1"/>
    <property type="molecule type" value="Genomic_DNA"/>
</dbReference>
<dbReference type="Gene3D" id="3.40.50.880">
    <property type="match status" value="1"/>
</dbReference>
<dbReference type="Gene3D" id="3.40.50.300">
    <property type="entry name" value="P-loop containing nucleotide triphosphate hydrolases"/>
    <property type="match status" value="1"/>
</dbReference>
<evidence type="ECO:0000256" key="1">
    <source>
        <dbReference type="ARBA" id="ARBA00004953"/>
    </source>
</evidence>
<reference evidence="10 13" key="1">
    <citation type="submission" date="2015-06" db="EMBL/GenBank/DDBJ databases">
        <title>Genome sequence of Pseudoalteromonas carrageenovora.</title>
        <authorList>
            <person name="Xie B.-B."/>
            <person name="Rong J.-C."/>
            <person name="Qin Q.-L."/>
            <person name="Zhang Y.-Z."/>
        </authorList>
    </citation>
    <scope>NUCLEOTIDE SEQUENCE [LARGE SCALE GENOMIC DNA]</scope>
    <source>
        <strain evidence="10 13">IAM 12662</strain>
    </source>
</reference>
<evidence type="ECO:0000313" key="13">
    <source>
        <dbReference type="Proteomes" id="UP000615003"/>
    </source>
</evidence>
<evidence type="ECO:0000313" key="12">
    <source>
        <dbReference type="Proteomes" id="UP000238288"/>
    </source>
</evidence>
<sequence>MKTLMVQGTTSDAGKSTLVAALCRVFAKREVNVAPFKPQNMALNSAVTKDGGEIGRAQALQAIAAKVEPEIDFNPILLKPNSDTGAQVIIHGKAISNMEAGKYHDYKKVAMDAVLTSHNRLAKRFDLLLVEGAGSPAEINLRENDIANMGYAEAVDCPVIIIADIDKGGVFAHLVGTLALLSESEQARVKGFVINRFRGDISLLQSGLDWLEQYTNKPVLGVLPYLHDLALDAEDAVAIDNKVTSATINIAVLLLPHISNHTDFDALRLHPNINITYVRHTQTIPAVDLIIVPGSKNVLGDLAFLKSEGWDTQIKQHLRYGGKVLGICGGMQMLGNTINDPDGVESSLKQITGLALCDFETTLSTQKVLSKLSATLQLNDLQTPCSGYETHAGISIGAALNKPFLTFTEHPNGFVNDGFISDDNAIAGTYLHGLFDEASATSQILNWVKPEAAIKPISIAQHREQQLERLATMCEAHLNIQQIISIYEGHNNDR</sequence>
<dbReference type="InterPro" id="IPR002586">
    <property type="entry name" value="CobQ/CobB/MinD/ParA_Nub-bd_dom"/>
</dbReference>
<dbReference type="CDD" id="cd01750">
    <property type="entry name" value="GATase1_CobQ"/>
    <property type="match status" value="1"/>
</dbReference>
<dbReference type="Proteomes" id="UP000615003">
    <property type="component" value="Unassembled WGS sequence"/>
</dbReference>
<dbReference type="PANTHER" id="PTHR21343:SF1">
    <property type="entry name" value="COBYRIC ACID SYNTHASE"/>
    <property type="match status" value="1"/>
</dbReference>
<dbReference type="NCBIfam" id="NF001989">
    <property type="entry name" value="PRK00784.1"/>
    <property type="match status" value="1"/>
</dbReference>
<comment type="function">
    <text evidence="6 7">Catalyzes amidations at positions B, D, E, and G on adenosylcobyrinic A,C-diamide. NH(2) groups are provided by glutamine, and one molecule of ATP is hydrogenolyzed for each amidation.</text>
</comment>
<evidence type="ECO:0000256" key="6">
    <source>
        <dbReference type="ARBA" id="ARBA00025166"/>
    </source>
</evidence>
<dbReference type="SUPFAM" id="SSF52317">
    <property type="entry name" value="Class I glutamine amidotransferase-like"/>
    <property type="match status" value="1"/>
</dbReference>
<dbReference type="GO" id="GO:0009236">
    <property type="term" value="P:cobalamin biosynthetic process"/>
    <property type="evidence" value="ECO:0007669"/>
    <property type="project" value="UniProtKB-UniRule"/>
</dbReference>
<dbReference type="InterPro" id="IPR029062">
    <property type="entry name" value="Class_I_gatase-like"/>
</dbReference>
<gene>
    <name evidence="7 11" type="primary">cobQ</name>
    <name evidence="11" type="ORF">PCAR9_A31193</name>
    <name evidence="10" type="ORF">PCARR_a2544</name>
</gene>
<dbReference type="GO" id="GO:0015420">
    <property type="term" value="F:ABC-type vitamin B12 transporter activity"/>
    <property type="evidence" value="ECO:0007669"/>
    <property type="project" value="UniProtKB-UniRule"/>
</dbReference>
<accession>A0A2K4XCE8</accession>
<comment type="pathway">
    <text evidence="1 7">Cofactor biosynthesis; adenosylcobalamin biosynthesis.</text>
</comment>
<evidence type="ECO:0000259" key="8">
    <source>
        <dbReference type="Pfam" id="PF01656"/>
    </source>
</evidence>
<dbReference type="EMBL" id="AQGW01000013">
    <property type="protein sequence ID" value="MBE0380856.1"/>
    <property type="molecule type" value="Genomic_DNA"/>
</dbReference>
<feature type="domain" description="CobQ/CobB/MinD/ParA nucleotide binding" evidence="8">
    <location>
        <begin position="4"/>
        <end position="230"/>
    </location>
</feature>
<dbReference type="PROSITE" id="PS51274">
    <property type="entry name" value="GATASE_COBBQ"/>
    <property type="match status" value="1"/>
</dbReference>
<keyword evidence="5 7" id="KW-0315">Glutamine amidotransferase</keyword>
<comment type="similarity">
    <text evidence="2 7">Belongs to the CobB/CobQ family. CobQ subfamily.</text>
</comment>
<dbReference type="GO" id="GO:0003824">
    <property type="term" value="F:catalytic activity"/>
    <property type="evidence" value="ECO:0007669"/>
    <property type="project" value="InterPro"/>
</dbReference>
<evidence type="ECO:0000259" key="9">
    <source>
        <dbReference type="Pfam" id="PF07685"/>
    </source>
</evidence>
<dbReference type="InterPro" id="IPR047045">
    <property type="entry name" value="CobQ_N"/>
</dbReference>
<reference evidence="11 12" key="2">
    <citation type="submission" date="2017-11" db="EMBL/GenBank/DDBJ databases">
        <authorList>
            <person name="Han C.G."/>
        </authorList>
    </citation>
    <scope>NUCLEOTIDE SEQUENCE [LARGE SCALE GENOMIC DNA]</scope>
    <source>
        <strain evidence="12">ATCC 43555</strain>
        <strain evidence="11">ATCC43555</strain>
    </source>
</reference>
<evidence type="ECO:0000256" key="7">
    <source>
        <dbReference type="HAMAP-Rule" id="MF_00028"/>
    </source>
</evidence>
<dbReference type="Pfam" id="PF07685">
    <property type="entry name" value="GATase_3"/>
    <property type="match status" value="1"/>
</dbReference>
<evidence type="ECO:0000256" key="5">
    <source>
        <dbReference type="ARBA" id="ARBA00022962"/>
    </source>
</evidence>
<dbReference type="NCBIfam" id="TIGR00313">
    <property type="entry name" value="cobQ"/>
    <property type="match status" value="1"/>
</dbReference>